<reference evidence="3" key="1">
    <citation type="submission" date="2019-01" db="EMBL/GenBank/DDBJ databases">
        <title>Genomic signatures and co-occurrence patterns of the ultra-small Saccharimodia (Patescibacteria phylum) suggest a symbiotic lifestyle.</title>
        <authorList>
            <person name="Lemos L."/>
            <person name="Medeiros J."/>
            <person name="Andreote F."/>
            <person name="Fernandes G."/>
            <person name="Varani A."/>
            <person name="Oliveira G."/>
            <person name="Pylro V."/>
        </authorList>
    </citation>
    <scope>NUCLEOTIDE SEQUENCE [LARGE SCALE GENOMIC DNA]</scope>
    <source>
        <strain evidence="3">AMD01</strain>
    </source>
</reference>
<keyword evidence="2" id="KW-0472">Membrane</keyword>
<organism evidence="3 4">
    <name type="scientific">Candidatus Chaera renei</name>
    <dbReference type="NCBI Taxonomy" id="2506947"/>
    <lineage>
        <taxon>Bacteria</taxon>
        <taxon>Candidatus Saccharimonadota</taxon>
        <taxon>Candidatus Saccharimonadia</taxon>
        <taxon>Candidatus Saccharimonadales</taxon>
        <taxon>Candidatus Saccharimonadaceae</taxon>
        <taxon>Candidatus Chaera</taxon>
    </lineage>
</organism>
<feature type="coiled-coil region" evidence="1">
    <location>
        <begin position="215"/>
        <end position="260"/>
    </location>
</feature>
<feature type="transmembrane region" description="Helical" evidence="2">
    <location>
        <begin position="12"/>
        <end position="30"/>
    </location>
</feature>
<name>A0A4V1J7K6_9BACT</name>
<dbReference type="EMBL" id="SCKW01000020">
    <property type="protein sequence ID" value="RWZ79062.1"/>
    <property type="molecule type" value="Genomic_DNA"/>
</dbReference>
<dbReference type="Proteomes" id="UP000289269">
    <property type="component" value="Unassembled WGS sequence"/>
</dbReference>
<accession>A0A4V1J7K6</accession>
<evidence type="ECO:0000313" key="3">
    <source>
        <dbReference type="EMBL" id="RWZ79062.1"/>
    </source>
</evidence>
<dbReference type="AlphaFoldDB" id="A0A4V1J7K6"/>
<protein>
    <submittedName>
        <fullName evidence="3">Uncharacterized protein</fullName>
    </submittedName>
</protein>
<comment type="caution">
    <text evidence="3">The sequence shown here is derived from an EMBL/GenBank/DDBJ whole genome shotgun (WGS) entry which is preliminary data.</text>
</comment>
<keyword evidence="4" id="KW-1185">Reference proteome</keyword>
<gene>
    <name evidence="3" type="ORF">EOT04_02255</name>
</gene>
<sequence length="332" mass="37138">MESTISNKAASAVRLLISLALLAASGWIIFNRQFVLDQLSLLGYRPGSAVTALAANDTMTSAGQRYFFVSRPKIESRDQFNQNCTGGSEQTIILGCYVGQRIYIFNVTDPRLPGVKEVTAAHEMLHAAYDRLPAAERQKVDAMILRQVKQTSDKRILELIASYQKSEPTQLVNEMHSIFATEVRSLSPELESYYSRYFSDRLRVVSYSEGYEKVFTDLRAQQDRLLTELNRLNAEIKSRSDSLNSQISQLNADISAFNQRARSGGFASQDEFNRARAALASRQRALQAERDAINNLIAQFNAKRQELLALNVQAQSLNQSLSSTPQAVPTVQ</sequence>
<evidence type="ECO:0000256" key="1">
    <source>
        <dbReference type="SAM" id="Coils"/>
    </source>
</evidence>
<keyword evidence="2" id="KW-1133">Transmembrane helix</keyword>
<evidence type="ECO:0000313" key="4">
    <source>
        <dbReference type="Proteomes" id="UP000289269"/>
    </source>
</evidence>
<proteinExistence type="predicted"/>
<evidence type="ECO:0000256" key="2">
    <source>
        <dbReference type="SAM" id="Phobius"/>
    </source>
</evidence>
<keyword evidence="2" id="KW-0812">Transmembrane</keyword>
<keyword evidence="1" id="KW-0175">Coiled coil</keyword>